<dbReference type="EMBL" id="JAPDMQ010001410">
    <property type="protein sequence ID" value="KAK0518134.1"/>
    <property type="molecule type" value="Genomic_DNA"/>
</dbReference>
<evidence type="ECO:0000256" key="2">
    <source>
        <dbReference type="SAM" id="MobiDB-lite"/>
    </source>
</evidence>
<dbReference type="Proteomes" id="UP001176521">
    <property type="component" value="Unassembled WGS sequence"/>
</dbReference>
<evidence type="ECO:0000313" key="3">
    <source>
        <dbReference type="EMBL" id="KAK0518134.1"/>
    </source>
</evidence>
<organism evidence="3 4">
    <name type="scientific">Tilletia horrida</name>
    <dbReference type="NCBI Taxonomy" id="155126"/>
    <lineage>
        <taxon>Eukaryota</taxon>
        <taxon>Fungi</taxon>
        <taxon>Dikarya</taxon>
        <taxon>Basidiomycota</taxon>
        <taxon>Ustilaginomycotina</taxon>
        <taxon>Exobasidiomycetes</taxon>
        <taxon>Tilletiales</taxon>
        <taxon>Tilletiaceae</taxon>
        <taxon>Tilletia</taxon>
    </lineage>
</organism>
<feature type="region of interest" description="Disordered" evidence="2">
    <location>
        <begin position="100"/>
        <end position="133"/>
    </location>
</feature>
<protein>
    <submittedName>
        <fullName evidence="3">Uncharacterized protein</fullName>
    </submittedName>
</protein>
<evidence type="ECO:0000313" key="4">
    <source>
        <dbReference type="Proteomes" id="UP001176521"/>
    </source>
</evidence>
<name>A0AAN6G2Z8_9BASI</name>
<feature type="coiled-coil region" evidence="1">
    <location>
        <begin position="202"/>
        <end position="229"/>
    </location>
</feature>
<dbReference type="AlphaFoldDB" id="A0AAN6G2Z8"/>
<gene>
    <name evidence="3" type="ORF">OC842_007886</name>
</gene>
<sequence length="333" mass="37310">MDWPPQHFEWVPGLENKRVRCMICADSASSTAGLKRSSAQAHIATRGHQRSLDVLTHLQSSIHQHSSNAEDEGLQGTGVGKAALQLDEDTLMHDVEMGDHDHQHAMSPPPSPSPELPDWMDSDASECAASSHDDGSMNEAVLLEDLPQFADLGDAEFHPYPSRLVFLLHTIASNPRNPLSVAQIQLVLQLLRWLGYHEAPSYDKYRAGVQEAMRNISKASERAEEVQGREGHKFCFTSISQALSRDFANPEARQEMTFYPRDDANIADLMDGQWVHSLRDARAPPMVRLQDERHAFRGEAVQLKDGSFMLVTAWFQRDGSPHGWGLQCERDEK</sequence>
<proteinExistence type="predicted"/>
<evidence type="ECO:0000256" key="1">
    <source>
        <dbReference type="SAM" id="Coils"/>
    </source>
</evidence>
<comment type="caution">
    <text evidence="3">The sequence shown here is derived from an EMBL/GenBank/DDBJ whole genome shotgun (WGS) entry which is preliminary data.</text>
</comment>
<feature type="non-terminal residue" evidence="3">
    <location>
        <position position="333"/>
    </location>
</feature>
<accession>A0AAN6G2Z8</accession>
<reference evidence="3" key="1">
    <citation type="journal article" date="2023" name="PhytoFront">
        <title>Draft Genome Resources of Seven Strains of Tilletia horrida, Causal Agent of Kernel Smut of Rice.</title>
        <authorList>
            <person name="Khanal S."/>
            <person name="Antony Babu S."/>
            <person name="Zhou X.G."/>
        </authorList>
    </citation>
    <scope>NUCLEOTIDE SEQUENCE</scope>
    <source>
        <strain evidence="3">TX3</strain>
    </source>
</reference>
<keyword evidence="1" id="KW-0175">Coiled coil</keyword>
<keyword evidence="4" id="KW-1185">Reference proteome</keyword>